<dbReference type="AlphaFoldDB" id="A0AAD3T1S0"/>
<comment type="caution">
    <text evidence="1">The sequence shown here is derived from an EMBL/GenBank/DDBJ whole genome shotgun (WGS) entry which is preliminary data.</text>
</comment>
<organism evidence="1 2">
    <name type="scientific">Nepenthes gracilis</name>
    <name type="common">Slender pitcher plant</name>
    <dbReference type="NCBI Taxonomy" id="150966"/>
    <lineage>
        <taxon>Eukaryota</taxon>
        <taxon>Viridiplantae</taxon>
        <taxon>Streptophyta</taxon>
        <taxon>Embryophyta</taxon>
        <taxon>Tracheophyta</taxon>
        <taxon>Spermatophyta</taxon>
        <taxon>Magnoliopsida</taxon>
        <taxon>eudicotyledons</taxon>
        <taxon>Gunneridae</taxon>
        <taxon>Pentapetalae</taxon>
        <taxon>Caryophyllales</taxon>
        <taxon>Nepenthaceae</taxon>
        <taxon>Nepenthes</taxon>
    </lineage>
</organism>
<dbReference type="EMBL" id="BSYO01000022">
    <property type="protein sequence ID" value="GMH21129.1"/>
    <property type="molecule type" value="Genomic_DNA"/>
</dbReference>
<accession>A0AAD3T1S0</accession>
<sequence length="76" mass="8182">MTVRLAKPNLPVTVNQIQNLPVAQSFHTADCGEAEEREFVIPVVVCLGLGSLFQSHVHAHDADPPHSSSTCRAIPP</sequence>
<protein>
    <submittedName>
        <fullName evidence="1">Uncharacterized protein</fullName>
    </submittedName>
</protein>
<gene>
    <name evidence="1" type="ORF">Nepgr_022971</name>
</gene>
<name>A0AAD3T1S0_NEPGR</name>
<proteinExistence type="predicted"/>
<reference evidence="1" key="1">
    <citation type="submission" date="2023-05" db="EMBL/GenBank/DDBJ databases">
        <title>Nepenthes gracilis genome sequencing.</title>
        <authorList>
            <person name="Fukushima K."/>
        </authorList>
    </citation>
    <scope>NUCLEOTIDE SEQUENCE</scope>
    <source>
        <strain evidence="1">SING2019-196</strain>
    </source>
</reference>
<evidence type="ECO:0000313" key="2">
    <source>
        <dbReference type="Proteomes" id="UP001279734"/>
    </source>
</evidence>
<dbReference type="Proteomes" id="UP001279734">
    <property type="component" value="Unassembled WGS sequence"/>
</dbReference>
<evidence type="ECO:0000313" key="1">
    <source>
        <dbReference type="EMBL" id="GMH21129.1"/>
    </source>
</evidence>
<keyword evidence="2" id="KW-1185">Reference proteome</keyword>